<keyword evidence="3" id="KW-1185">Reference proteome</keyword>
<protein>
    <recommendedName>
        <fullName evidence="1">F-box domain-containing protein</fullName>
    </recommendedName>
</protein>
<feature type="domain" description="F-box" evidence="1">
    <location>
        <begin position="1"/>
        <end position="44"/>
    </location>
</feature>
<sequence length="403" mass="46814">MPPEVLSIILRMLSLHDVACTVRLISRRCFDIAATVLNSEFLVAGTKLEAAIKRTESLLNNVKSDTELLEYNNIFNALEIIRSQYQMLRAVTWRYTHPRSRGSPISCFYGGRILDNLNCLLQTVLDSGRIPTNVFNYLDLQIFIRSCENFMDHFEKITERRVNRSALVSGCKIVDVLDCLGEGRQLLSLRTSSRTGNPMVSMQVKYVLRRTWFTCLQVPNVNNEHCWRDRQRYMYLRLRRLVGSFNKHLYHKLHYERKVLLRATASSLPPRKPPPASTYSGYGEYGGQFFYYGNMSKYAYENKFRYARSSNVENTSGEFEEEANRPHRFDLVIKVELRCSPELAPLSTRTSLKVDDLEDRGVNSRQELYLKLSTRCMASKANRLPGDFTWEVRGPRIRHSQCR</sequence>
<dbReference type="InParanoid" id="E2A911"/>
<organism evidence="3">
    <name type="scientific">Camponotus floridanus</name>
    <name type="common">Florida carpenter ant</name>
    <dbReference type="NCBI Taxonomy" id="104421"/>
    <lineage>
        <taxon>Eukaryota</taxon>
        <taxon>Metazoa</taxon>
        <taxon>Ecdysozoa</taxon>
        <taxon>Arthropoda</taxon>
        <taxon>Hexapoda</taxon>
        <taxon>Insecta</taxon>
        <taxon>Pterygota</taxon>
        <taxon>Neoptera</taxon>
        <taxon>Endopterygota</taxon>
        <taxon>Hymenoptera</taxon>
        <taxon>Apocrita</taxon>
        <taxon>Aculeata</taxon>
        <taxon>Formicoidea</taxon>
        <taxon>Formicidae</taxon>
        <taxon>Formicinae</taxon>
        <taxon>Camponotus</taxon>
    </lineage>
</organism>
<dbReference type="InterPro" id="IPR001810">
    <property type="entry name" value="F-box_dom"/>
</dbReference>
<evidence type="ECO:0000313" key="3">
    <source>
        <dbReference type="Proteomes" id="UP000000311"/>
    </source>
</evidence>
<dbReference type="Proteomes" id="UP000000311">
    <property type="component" value="Unassembled WGS sequence"/>
</dbReference>
<accession>E2A911</accession>
<name>E2A911_CAMFO</name>
<dbReference type="AlphaFoldDB" id="E2A911"/>
<dbReference type="OMA" id="VTWRYTH"/>
<reference evidence="2 3" key="1">
    <citation type="journal article" date="2010" name="Science">
        <title>Genomic comparison of the ants Camponotus floridanus and Harpegnathos saltator.</title>
        <authorList>
            <person name="Bonasio R."/>
            <person name="Zhang G."/>
            <person name="Ye C."/>
            <person name="Mutti N.S."/>
            <person name="Fang X."/>
            <person name="Qin N."/>
            <person name="Donahue G."/>
            <person name="Yang P."/>
            <person name="Li Q."/>
            <person name="Li C."/>
            <person name="Zhang P."/>
            <person name="Huang Z."/>
            <person name="Berger S.L."/>
            <person name="Reinberg D."/>
            <person name="Wang J."/>
            <person name="Liebig J."/>
        </authorList>
    </citation>
    <scope>NUCLEOTIDE SEQUENCE [LARGE SCALE GENOMIC DNA]</scope>
    <source>
        <strain evidence="3">C129</strain>
    </source>
</reference>
<evidence type="ECO:0000259" key="1">
    <source>
        <dbReference type="PROSITE" id="PS50181"/>
    </source>
</evidence>
<evidence type="ECO:0000313" key="2">
    <source>
        <dbReference type="EMBL" id="EFN70110.1"/>
    </source>
</evidence>
<dbReference type="OrthoDB" id="6077919at2759"/>
<proteinExistence type="predicted"/>
<gene>
    <name evidence="2" type="ORF">EAG_07505</name>
</gene>
<dbReference type="PROSITE" id="PS50181">
    <property type="entry name" value="FBOX"/>
    <property type="match status" value="1"/>
</dbReference>
<dbReference type="EMBL" id="GL437703">
    <property type="protein sequence ID" value="EFN70110.1"/>
    <property type="molecule type" value="Genomic_DNA"/>
</dbReference>